<name>A0AC58RLI1_TOBAC</name>
<keyword evidence="1" id="KW-1185">Reference proteome</keyword>
<accession>A0AC58RLI1</accession>
<gene>
    <name evidence="2" type="primary">LOC107760616</name>
</gene>
<sequence length="482" mass="54243">MFIPQCLMNLRRLRLPKSPTKYLQHMFCRETAHLEGSWVPYISGPILSVLDVAPIKLVKDFMDDVSHAMQDYKHRQVGGMDDICSEKEPLFPVQNIHFTAEPDGQASLYSNGVPPPSSSFQTSKKTMAAVLVEKAKKQAAAPVPKEIAKLAQRFFPLFNPALYPHKPPPAAVANQVLFTDAEDELLALGLMEYNTDWRAIQQRYLPGKSKHQIFVRQKNRSSSKAPENPIKAVRRIKNSPLTAEEVARIEEISLHCNLNFHSTTISICRCFTIYIVMITQGLKVFKLDWMSVWKFIVPYRDPSLLPRQCRIAIGTQKSYKSDASKKAKHRLYEERRKSKAAALETWHVSSEKEDNVADYAVTENSGADNCTERDEEAYVHEAFLADWRPAVSSIQVNHSMSDLAKKIPPAQLLGDESSPVAEEMNSSRSGNGQSHISNEFPVSLRASKTESFSRPYRARKFNNGQLVKLAPGLPPVNLPPSV</sequence>
<evidence type="ECO:0000313" key="2">
    <source>
        <dbReference type="RefSeq" id="XP_075073581.1"/>
    </source>
</evidence>
<dbReference type="Proteomes" id="UP000790787">
    <property type="component" value="Chromosome 7"/>
</dbReference>
<dbReference type="RefSeq" id="XP_075073581.1">
    <property type="nucleotide sequence ID" value="XM_075217480.1"/>
</dbReference>
<reference evidence="2" key="2">
    <citation type="submission" date="2025-08" db="UniProtKB">
        <authorList>
            <consortium name="RefSeq"/>
        </authorList>
    </citation>
    <scope>IDENTIFICATION</scope>
    <source>
        <tissue evidence="2">Leaf</tissue>
    </source>
</reference>
<proteinExistence type="predicted"/>
<evidence type="ECO:0000313" key="1">
    <source>
        <dbReference type="Proteomes" id="UP000790787"/>
    </source>
</evidence>
<protein>
    <submittedName>
        <fullName evidence="2">Uncharacterized protein LOC107760616</fullName>
    </submittedName>
</protein>
<organism evidence="1 2">
    <name type="scientific">Nicotiana tabacum</name>
    <name type="common">Common tobacco</name>
    <dbReference type="NCBI Taxonomy" id="4097"/>
    <lineage>
        <taxon>Eukaryota</taxon>
        <taxon>Viridiplantae</taxon>
        <taxon>Streptophyta</taxon>
        <taxon>Embryophyta</taxon>
        <taxon>Tracheophyta</taxon>
        <taxon>Spermatophyta</taxon>
        <taxon>Magnoliopsida</taxon>
        <taxon>eudicotyledons</taxon>
        <taxon>Gunneridae</taxon>
        <taxon>Pentapetalae</taxon>
        <taxon>asterids</taxon>
        <taxon>lamiids</taxon>
        <taxon>Solanales</taxon>
        <taxon>Solanaceae</taxon>
        <taxon>Nicotianoideae</taxon>
        <taxon>Nicotianeae</taxon>
        <taxon>Nicotiana</taxon>
    </lineage>
</organism>
<reference evidence="1" key="1">
    <citation type="journal article" date="2014" name="Nat. Commun.">
        <title>The tobacco genome sequence and its comparison with those of tomato and potato.</title>
        <authorList>
            <person name="Sierro N."/>
            <person name="Battey J.N."/>
            <person name="Ouadi S."/>
            <person name="Bakaher N."/>
            <person name="Bovet L."/>
            <person name="Willig A."/>
            <person name="Goepfert S."/>
            <person name="Peitsch M.C."/>
            <person name="Ivanov N.V."/>
        </authorList>
    </citation>
    <scope>NUCLEOTIDE SEQUENCE [LARGE SCALE GENOMIC DNA]</scope>
</reference>